<feature type="region of interest" description="Disordered" evidence="1">
    <location>
        <begin position="51"/>
        <end position="87"/>
    </location>
</feature>
<keyword evidence="3" id="KW-1185">Reference proteome</keyword>
<sequence length="113" mass="13116">MERATNLKMLEKQLILAWKEISPETLEKLIAGMPSRINKCLKLNGDYIGKQYPHQNPNSYTGEHRQPQYQPSNNFNSTSPQQYPSNYAPAHQYSLLSNPPMDIGYEFMRELKL</sequence>
<feature type="compositionally biased region" description="Polar residues" evidence="1">
    <location>
        <begin position="53"/>
        <end position="85"/>
    </location>
</feature>
<evidence type="ECO:0000256" key="1">
    <source>
        <dbReference type="SAM" id="MobiDB-lite"/>
    </source>
</evidence>
<dbReference type="Proteomes" id="UP001165289">
    <property type="component" value="Unassembled WGS sequence"/>
</dbReference>
<evidence type="ECO:0000313" key="3">
    <source>
        <dbReference type="Proteomes" id="UP001165289"/>
    </source>
</evidence>
<gene>
    <name evidence="2" type="ORF">LOD99_903</name>
</gene>
<organism evidence="2 3">
    <name type="scientific">Oopsacas minuta</name>
    <dbReference type="NCBI Taxonomy" id="111878"/>
    <lineage>
        <taxon>Eukaryota</taxon>
        <taxon>Metazoa</taxon>
        <taxon>Porifera</taxon>
        <taxon>Hexactinellida</taxon>
        <taxon>Hexasterophora</taxon>
        <taxon>Lyssacinosida</taxon>
        <taxon>Leucopsacidae</taxon>
        <taxon>Oopsacas</taxon>
    </lineage>
</organism>
<protein>
    <submittedName>
        <fullName evidence="2">Uncharacterized protein</fullName>
    </submittedName>
</protein>
<dbReference type="Gene3D" id="3.30.420.10">
    <property type="entry name" value="Ribonuclease H-like superfamily/Ribonuclease H"/>
    <property type="match status" value="1"/>
</dbReference>
<name>A0AAV7K015_9METZ</name>
<reference evidence="2 3" key="1">
    <citation type="journal article" date="2023" name="BMC Biol.">
        <title>The compact genome of the sponge Oopsacas minuta (Hexactinellida) is lacking key metazoan core genes.</title>
        <authorList>
            <person name="Santini S."/>
            <person name="Schenkelaars Q."/>
            <person name="Jourda C."/>
            <person name="Duchesne M."/>
            <person name="Belahbib H."/>
            <person name="Rocher C."/>
            <person name="Selva M."/>
            <person name="Riesgo A."/>
            <person name="Vervoort M."/>
            <person name="Leys S.P."/>
            <person name="Kodjabachian L."/>
            <person name="Le Bivic A."/>
            <person name="Borchiellini C."/>
            <person name="Claverie J.M."/>
            <person name="Renard E."/>
        </authorList>
    </citation>
    <scope>NUCLEOTIDE SEQUENCE [LARGE SCALE GENOMIC DNA]</scope>
    <source>
        <strain evidence="2">SPO-2</strain>
    </source>
</reference>
<evidence type="ECO:0000313" key="2">
    <source>
        <dbReference type="EMBL" id="KAI6654507.1"/>
    </source>
</evidence>
<dbReference type="GO" id="GO:0003676">
    <property type="term" value="F:nucleic acid binding"/>
    <property type="evidence" value="ECO:0007669"/>
    <property type="project" value="InterPro"/>
</dbReference>
<dbReference type="EMBL" id="JAKMXF010000222">
    <property type="protein sequence ID" value="KAI6654507.1"/>
    <property type="molecule type" value="Genomic_DNA"/>
</dbReference>
<dbReference type="InterPro" id="IPR036397">
    <property type="entry name" value="RNaseH_sf"/>
</dbReference>
<comment type="caution">
    <text evidence="2">The sequence shown here is derived from an EMBL/GenBank/DDBJ whole genome shotgun (WGS) entry which is preliminary data.</text>
</comment>
<accession>A0AAV7K015</accession>
<dbReference type="AlphaFoldDB" id="A0AAV7K015"/>
<proteinExistence type="predicted"/>